<dbReference type="EMBL" id="CACVKT020004731">
    <property type="protein sequence ID" value="CAC5391374.1"/>
    <property type="molecule type" value="Genomic_DNA"/>
</dbReference>
<keyword evidence="1" id="KW-0732">Signal</keyword>
<accession>A0A6J8C8A8</accession>
<proteinExistence type="predicted"/>
<dbReference type="AlphaFoldDB" id="A0A6J8C8A8"/>
<evidence type="ECO:0000313" key="3">
    <source>
        <dbReference type="Proteomes" id="UP000507470"/>
    </source>
</evidence>
<gene>
    <name evidence="2" type="ORF">MCOR_26386</name>
</gene>
<dbReference type="OrthoDB" id="6039376at2759"/>
<feature type="signal peptide" evidence="1">
    <location>
        <begin position="1"/>
        <end position="15"/>
    </location>
</feature>
<evidence type="ECO:0000256" key="1">
    <source>
        <dbReference type="SAM" id="SignalP"/>
    </source>
</evidence>
<feature type="chain" id="PRO_5026916120" evidence="1">
    <location>
        <begin position="16"/>
        <end position="176"/>
    </location>
</feature>
<evidence type="ECO:0000313" key="2">
    <source>
        <dbReference type="EMBL" id="CAC5391374.1"/>
    </source>
</evidence>
<sequence>MLAFLCLGFLTVSQALFLENFKLPSDRPPVCLMCCGPSPCCNTCGLSNDLLSLLKPAGAYIGTQVNGKEVVPVKRFLVDDLFHEQSPGACLDCCGQHPCCSDCGLGDLFGNFHHTLMPFTTPEPHSPEKDETYGDKDPLTGLPGIHFPHIDPVIDPMIDHPDTDVAKSYWETLGKK</sequence>
<organism evidence="2 3">
    <name type="scientific">Mytilus coruscus</name>
    <name type="common">Sea mussel</name>
    <dbReference type="NCBI Taxonomy" id="42192"/>
    <lineage>
        <taxon>Eukaryota</taxon>
        <taxon>Metazoa</taxon>
        <taxon>Spiralia</taxon>
        <taxon>Lophotrochozoa</taxon>
        <taxon>Mollusca</taxon>
        <taxon>Bivalvia</taxon>
        <taxon>Autobranchia</taxon>
        <taxon>Pteriomorphia</taxon>
        <taxon>Mytilida</taxon>
        <taxon>Mytiloidea</taxon>
        <taxon>Mytilidae</taxon>
        <taxon>Mytilinae</taxon>
        <taxon>Mytilus</taxon>
    </lineage>
</organism>
<reference evidence="2 3" key="1">
    <citation type="submission" date="2020-06" db="EMBL/GenBank/DDBJ databases">
        <authorList>
            <person name="Li R."/>
            <person name="Bekaert M."/>
        </authorList>
    </citation>
    <scope>NUCLEOTIDE SEQUENCE [LARGE SCALE GENOMIC DNA]</scope>
    <source>
        <strain evidence="3">wild</strain>
    </source>
</reference>
<dbReference type="Proteomes" id="UP000507470">
    <property type="component" value="Unassembled WGS sequence"/>
</dbReference>
<protein>
    <submittedName>
        <fullName evidence="2">Uncharacterized protein</fullName>
    </submittedName>
</protein>
<keyword evidence="3" id="KW-1185">Reference proteome</keyword>
<name>A0A6J8C8A8_MYTCO</name>